<dbReference type="GO" id="GO:0005829">
    <property type="term" value="C:cytosol"/>
    <property type="evidence" value="ECO:0007669"/>
    <property type="project" value="TreeGrafter"/>
</dbReference>
<dbReference type="EMBL" id="OX459119">
    <property type="protein sequence ID" value="CAI9094696.1"/>
    <property type="molecule type" value="Genomic_DNA"/>
</dbReference>
<keyword evidence="2" id="KW-1185">Reference proteome</keyword>
<dbReference type="PANTHER" id="PTHR11564:SF5">
    <property type="entry name" value="SIGNAL RECOGNITION PARTICLE SUBUNIT SRP54"/>
    <property type="match status" value="1"/>
</dbReference>
<dbReference type="GO" id="GO:0003924">
    <property type="term" value="F:GTPase activity"/>
    <property type="evidence" value="ECO:0007669"/>
    <property type="project" value="InterPro"/>
</dbReference>
<organism evidence="1 2">
    <name type="scientific">Oldenlandia corymbosa var. corymbosa</name>
    <dbReference type="NCBI Taxonomy" id="529605"/>
    <lineage>
        <taxon>Eukaryota</taxon>
        <taxon>Viridiplantae</taxon>
        <taxon>Streptophyta</taxon>
        <taxon>Embryophyta</taxon>
        <taxon>Tracheophyta</taxon>
        <taxon>Spermatophyta</taxon>
        <taxon>Magnoliopsida</taxon>
        <taxon>eudicotyledons</taxon>
        <taxon>Gunneridae</taxon>
        <taxon>Pentapetalae</taxon>
        <taxon>asterids</taxon>
        <taxon>lamiids</taxon>
        <taxon>Gentianales</taxon>
        <taxon>Rubiaceae</taxon>
        <taxon>Rubioideae</taxon>
        <taxon>Spermacoceae</taxon>
        <taxon>Hedyotis-Oldenlandia complex</taxon>
        <taxon>Oldenlandia</taxon>
    </lineage>
</organism>
<dbReference type="InterPro" id="IPR042101">
    <property type="entry name" value="SRP54_N_sf"/>
</dbReference>
<dbReference type="GO" id="GO:0008312">
    <property type="term" value="F:7S RNA binding"/>
    <property type="evidence" value="ECO:0007669"/>
    <property type="project" value="TreeGrafter"/>
</dbReference>
<dbReference type="GO" id="GO:0006616">
    <property type="term" value="P:SRP-dependent cotranslational protein targeting to membrane, translocation"/>
    <property type="evidence" value="ECO:0007669"/>
    <property type="project" value="TreeGrafter"/>
</dbReference>
<dbReference type="InterPro" id="IPR022941">
    <property type="entry name" value="SRP54"/>
</dbReference>
<dbReference type="InterPro" id="IPR027417">
    <property type="entry name" value="P-loop_NTPase"/>
</dbReference>
<dbReference type="Proteomes" id="UP001161247">
    <property type="component" value="Chromosome 2"/>
</dbReference>
<gene>
    <name evidence="1" type="ORF">OLC1_LOCUS5805</name>
</gene>
<dbReference type="GO" id="GO:0030942">
    <property type="term" value="F:endoplasmic reticulum signal peptide binding"/>
    <property type="evidence" value="ECO:0007669"/>
    <property type="project" value="TreeGrafter"/>
</dbReference>
<dbReference type="Gene3D" id="1.20.120.140">
    <property type="entry name" value="Signal recognition particle SRP54, nucleotide-binding domain"/>
    <property type="match status" value="1"/>
</dbReference>
<evidence type="ECO:0000313" key="2">
    <source>
        <dbReference type="Proteomes" id="UP001161247"/>
    </source>
</evidence>
<dbReference type="Gene3D" id="3.40.50.300">
    <property type="entry name" value="P-loop containing nucleotide triphosphate hydrolases"/>
    <property type="match status" value="1"/>
</dbReference>
<dbReference type="GO" id="GO:0005786">
    <property type="term" value="C:signal recognition particle, endoplasmic reticulum targeting"/>
    <property type="evidence" value="ECO:0007669"/>
    <property type="project" value="TreeGrafter"/>
</dbReference>
<evidence type="ECO:0000313" key="1">
    <source>
        <dbReference type="EMBL" id="CAI9094696.1"/>
    </source>
</evidence>
<protein>
    <submittedName>
        <fullName evidence="1">OLC1v1030478C1</fullName>
    </submittedName>
</protein>
<proteinExistence type="predicted"/>
<name>A0AAV1CGX3_OLDCO</name>
<reference evidence="1" key="1">
    <citation type="submission" date="2023-03" db="EMBL/GenBank/DDBJ databases">
        <authorList>
            <person name="Julca I."/>
        </authorList>
    </citation>
    <scope>NUCLEOTIDE SEQUENCE</scope>
</reference>
<dbReference type="GO" id="GO:0005525">
    <property type="term" value="F:GTP binding"/>
    <property type="evidence" value="ECO:0007669"/>
    <property type="project" value="InterPro"/>
</dbReference>
<dbReference type="AlphaFoldDB" id="A0AAV1CGX3"/>
<sequence length="157" mass="18456">MFSPVKMIRLSIIHQALFDELWMMLDPRKQPSFIPKKGKSSIVLFGGKEDSRKTMACLKYAYYNKKKGWEPALVCVSKYSADTLAQLREEATKVKYHVVFIETRESMDEFEVFDVKPFVRLSIFKSLMTGQIYEDQIKGFCCEMGRGNEHIYWKRKD</sequence>
<accession>A0AAV1CGX3</accession>
<dbReference type="PANTHER" id="PTHR11564">
    <property type="entry name" value="SIGNAL RECOGNITION PARTICLE 54K PROTEIN SRP54"/>
    <property type="match status" value="1"/>
</dbReference>